<name>A0ABR2UL51_9PEZI</name>
<proteinExistence type="predicted"/>
<feature type="compositionally biased region" description="Low complexity" evidence="1">
    <location>
        <begin position="349"/>
        <end position="365"/>
    </location>
</feature>
<evidence type="ECO:0008006" key="4">
    <source>
        <dbReference type="Google" id="ProtNLM"/>
    </source>
</evidence>
<organism evidence="2 3">
    <name type="scientific">Seiridium unicorne</name>
    <dbReference type="NCBI Taxonomy" id="138068"/>
    <lineage>
        <taxon>Eukaryota</taxon>
        <taxon>Fungi</taxon>
        <taxon>Dikarya</taxon>
        <taxon>Ascomycota</taxon>
        <taxon>Pezizomycotina</taxon>
        <taxon>Sordariomycetes</taxon>
        <taxon>Xylariomycetidae</taxon>
        <taxon>Amphisphaeriales</taxon>
        <taxon>Sporocadaceae</taxon>
        <taxon>Seiridium</taxon>
    </lineage>
</organism>
<reference evidence="2 3" key="1">
    <citation type="journal article" date="2024" name="J. Plant Pathol.">
        <title>Sequence and assembly of the genome of Seiridium unicorne, isolate CBS 538.82, causal agent of cypress canker disease.</title>
        <authorList>
            <person name="Scali E."/>
            <person name="Rocca G.D."/>
            <person name="Danti R."/>
            <person name="Garbelotto M."/>
            <person name="Barberini S."/>
            <person name="Baroncelli R."/>
            <person name="Emiliani G."/>
        </authorList>
    </citation>
    <scope>NUCLEOTIDE SEQUENCE [LARGE SCALE GENOMIC DNA]</scope>
    <source>
        <strain evidence="2 3">BM-138-508</strain>
    </source>
</reference>
<feature type="compositionally biased region" description="Polar residues" evidence="1">
    <location>
        <begin position="147"/>
        <end position="156"/>
    </location>
</feature>
<feature type="compositionally biased region" description="Low complexity" evidence="1">
    <location>
        <begin position="122"/>
        <end position="135"/>
    </location>
</feature>
<evidence type="ECO:0000313" key="2">
    <source>
        <dbReference type="EMBL" id="KAK9415239.1"/>
    </source>
</evidence>
<feature type="compositionally biased region" description="Low complexity" evidence="1">
    <location>
        <begin position="401"/>
        <end position="410"/>
    </location>
</feature>
<feature type="compositionally biased region" description="Low complexity" evidence="1">
    <location>
        <begin position="75"/>
        <end position="86"/>
    </location>
</feature>
<feature type="compositionally biased region" description="Pro residues" evidence="1">
    <location>
        <begin position="210"/>
        <end position="226"/>
    </location>
</feature>
<feature type="compositionally biased region" description="Polar residues" evidence="1">
    <location>
        <begin position="22"/>
        <end position="49"/>
    </location>
</feature>
<feature type="compositionally biased region" description="Low complexity" evidence="1">
    <location>
        <begin position="383"/>
        <end position="394"/>
    </location>
</feature>
<gene>
    <name evidence="2" type="ORF">SUNI508_02087</name>
</gene>
<accession>A0ABR2UL51</accession>
<comment type="caution">
    <text evidence="2">The sequence shown here is derived from an EMBL/GenBank/DDBJ whole genome shotgun (WGS) entry which is preliminary data.</text>
</comment>
<sequence length="1018" mass="110330">MAYHGVGYRPPLPPRSPRPSFGASSSPGYSQFSPLSPGSSLGNESSNGTGEALPPVPPRPLGFHTSPGPCGQYDLSPSSSPLLAPPGHHGQGFLSFPPPPISPNRVQATGQAGPPPLPPRLPLQSSGSPPGSNSSYGTLPAPCLTPSALSPNQLTSFPPPPPGPPPQRTSPSLVPYHAVSPQVSLPGPSAIPSEPSQPPNGGFQSKFPLLPDPPIDPEIPSSPPPAYTLLAEPGSQIGIKTNPGESYYSETSSPVTAAGTPQAEPHVSSAYTTFPAASFAQTTTPSPISLPLFTPPDTYRQSTASVPSPAPVTSPVSNPQSPNEISFFPTPPLVSPVPQKDPIEDLMQSMSLTSTPASESSSNVTQNGAFSSPLSTPAEDPRSSPYFADASAAPARPPKAPLAAVKAASPHGSHEASRDSASDHFRRAETSVPPFNKPARKPLSVASSCIDAPVTFVTTWYTHPGAPDFLVCSRCYADHISGCKFANMFKRSNPDDGKPRVCRFSRPRMKDHIFPAASSTSYLQPLIDYMRHRSGILDCRGADGVIGSAESVSSTKWYNTVNNSIPGFLCCEACYEDYVKCVPTLSNFLQAHPQVQGLKEVWACDFALPFIQKQYEADGKSDSPQDAWNNFALEAKSRIGIPRCGQAQNIRSHGKKWFQPISGPAGLIICASCYCDEVIHTGEESKWRVVPGLTEARDMQVRCARGGRFNIRIAMARAHEVKDFSLFWNAIKKLEAHPMCEDSGVEGAEWWTLLHQPEDFQVCGACYVAICEPLGVHQFFAKKQSPSGMSTPLRCCFNIAHPRLKHYMPRLLEMYFCHDPSALNEYASVYAAIPLCGRDEAREGAKWYGWDDCKVCAECFQDFAGQHPLARQMVLRNDLVQQSTMCELYSPRMRQLYLLCSQKSPPDAIELLQFARHRRQVYSQTIPQVKHTIQQQKLALEQQRMLNSLSSFHTNSGQIQQIMYGSSFTYSAPGMGTFNTMEELQGAQYGRQAMGVMQNAHGAVGIVTQLEQQWRAVE</sequence>
<feature type="region of interest" description="Disordered" evidence="1">
    <location>
        <begin position="1"/>
        <end position="266"/>
    </location>
</feature>
<keyword evidence="3" id="KW-1185">Reference proteome</keyword>
<feature type="compositionally biased region" description="Low complexity" evidence="1">
    <location>
        <begin position="302"/>
        <end position="317"/>
    </location>
</feature>
<dbReference type="Proteomes" id="UP001408356">
    <property type="component" value="Unassembled WGS sequence"/>
</dbReference>
<feature type="compositionally biased region" description="Basic and acidic residues" evidence="1">
    <location>
        <begin position="412"/>
        <end position="429"/>
    </location>
</feature>
<dbReference type="EMBL" id="JARVKF010000418">
    <property type="protein sequence ID" value="KAK9415239.1"/>
    <property type="molecule type" value="Genomic_DNA"/>
</dbReference>
<evidence type="ECO:0000313" key="3">
    <source>
        <dbReference type="Proteomes" id="UP001408356"/>
    </source>
</evidence>
<feature type="compositionally biased region" description="Pro residues" evidence="1">
    <location>
        <begin position="157"/>
        <end position="168"/>
    </location>
</feature>
<protein>
    <recommendedName>
        <fullName evidence="4">Integral membrane protein</fullName>
    </recommendedName>
</protein>
<evidence type="ECO:0000256" key="1">
    <source>
        <dbReference type="SAM" id="MobiDB-lite"/>
    </source>
</evidence>
<feature type="compositionally biased region" description="Polar residues" evidence="1">
    <location>
        <begin position="366"/>
        <end position="375"/>
    </location>
</feature>
<feature type="region of interest" description="Disordered" evidence="1">
    <location>
        <begin position="288"/>
        <end position="436"/>
    </location>
</feature>